<protein>
    <submittedName>
        <fullName evidence="1">Uncharacterized protein</fullName>
    </submittedName>
</protein>
<sequence length="96" mass="11539">MKEFVVIHDYLVSEQVVGDWDGEEELVAEKLNLIYHTIYQMAEEDIDPQQLTFLLELVWDTWIGQEHLAEIEEDELIDWCHHLLTNRDQYLQSQHN</sequence>
<dbReference type="OrthoDB" id="6238772at2"/>
<name>A0A4V5NXD8_9GAMM</name>
<dbReference type="AlphaFoldDB" id="A0A4V5NXD8"/>
<evidence type="ECO:0000313" key="2">
    <source>
        <dbReference type="Proteomes" id="UP000307999"/>
    </source>
</evidence>
<gene>
    <name evidence="1" type="ORF">E8M12_06400</name>
</gene>
<reference evidence="1 2" key="1">
    <citation type="submission" date="2019-04" db="EMBL/GenBank/DDBJ databases">
        <title>Thalassotalea guangxiensis sp. nov., isolated from sediment of the coastal wetland.</title>
        <authorList>
            <person name="Zheng S."/>
            <person name="Zhang D."/>
        </authorList>
    </citation>
    <scope>NUCLEOTIDE SEQUENCE [LARGE SCALE GENOMIC DNA]</scope>
    <source>
        <strain evidence="1 2">ZS-4</strain>
    </source>
</reference>
<dbReference type="Proteomes" id="UP000307999">
    <property type="component" value="Unassembled WGS sequence"/>
</dbReference>
<dbReference type="RefSeq" id="WP_136735269.1">
    <property type="nucleotide sequence ID" value="NZ_SWDB01000011.1"/>
</dbReference>
<dbReference type="EMBL" id="SWDB01000011">
    <property type="protein sequence ID" value="TKB45874.1"/>
    <property type="molecule type" value="Genomic_DNA"/>
</dbReference>
<proteinExistence type="predicted"/>
<evidence type="ECO:0000313" key="1">
    <source>
        <dbReference type="EMBL" id="TKB45874.1"/>
    </source>
</evidence>
<organism evidence="1 2">
    <name type="scientific">Thalassotalea mangrovi</name>
    <dbReference type="NCBI Taxonomy" id="2572245"/>
    <lineage>
        <taxon>Bacteria</taxon>
        <taxon>Pseudomonadati</taxon>
        <taxon>Pseudomonadota</taxon>
        <taxon>Gammaproteobacteria</taxon>
        <taxon>Alteromonadales</taxon>
        <taxon>Colwelliaceae</taxon>
        <taxon>Thalassotalea</taxon>
    </lineage>
</organism>
<comment type="caution">
    <text evidence="1">The sequence shown here is derived from an EMBL/GenBank/DDBJ whole genome shotgun (WGS) entry which is preliminary data.</text>
</comment>
<accession>A0A4V5NXD8</accession>
<keyword evidence="2" id="KW-1185">Reference proteome</keyword>